<keyword evidence="13" id="KW-0175">Coiled coil</keyword>
<comment type="similarity">
    <text evidence="4">Belongs to the OSBP family.</text>
</comment>
<evidence type="ECO:0000256" key="1">
    <source>
        <dbReference type="ARBA" id="ARBA00004236"/>
    </source>
</evidence>
<evidence type="ECO:0000256" key="14">
    <source>
        <dbReference type="SAM" id="MobiDB-lite"/>
    </source>
</evidence>
<dbReference type="CDD" id="cd13287">
    <property type="entry name" value="PH_ORP3_ORP6_ORP7"/>
    <property type="match status" value="1"/>
</dbReference>
<reference evidence="16" key="1">
    <citation type="submission" date="2020-11" db="EMBL/GenBank/DDBJ databases">
        <authorList>
            <person name="Tran Van P."/>
        </authorList>
    </citation>
    <scope>NUCLEOTIDE SEQUENCE</scope>
</reference>
<dbReference type="InterPro" id="IPR001849">
    <property type="entry name" value="PH_domain"/>
</dbReference>
<keyword evidence="8" id="KW-0597">Phosphoprotein</keyword>
<protein>
    <recommendedName>
        <fullName evidence="15">PH domain-containing protein</fullName>
    </recommendedName>
</protein>
<dbReference type="SUPFAM" id="SSF144000">
    <property type="entry name" value="Oxysterol-binding protein-like"/>
    <property type="match status" value="2"/>
</dbReference>
<organism evidence="16">
    <name type="scientific">Timema genevievae</name>
    <name type="common">Walking stick</name>
    <dbReference type="NCBI Taxonomy" id="629358"/>
    <lineage>
        <taxon>Eukaryota</taxon>
        <taxon>Metazoa</taxon>
        <taxon>Ecdysozoa</taxon>
        <taxon>Arthropoda</taxon>
        <taxon>Hexapoda</taxon>
        <taxon>Insecta</taxon>
        <taxon>Pterygota</taxon>
        <taxon>Neoptera</taxon>
        <taxon>Polyneoptera</taxon>
        <taxon>Phasmatodea</taxon>
        <taxon>Timematodea</taxon>
        <taxon>Timematoidea</taxon>
        <taxon>Timematidae</taxon>
        <taxon>Timema</taxon>
    </lineage>
</organism>
<dbReference type="InterPro" id="IPR000648">
    <property type="entry name" value="Oxysterol-bd"/>
</dbReference>
<dbReference type="GO" id="GO:0005829">
    <property type="term" value="C:cytosol"/>
    <property type="evidence" value="ECO:0007669"/>
    <property type="project" value="UniProtKB-SubCell"/>
</dbReference>
<evidence type="ECO:0000256" key="3">
    <source>
        <dbReference type="ARBA" id="ARBA00004586"/>
    </source>
</evidence>
<sequence>MSSGLRHIATEPGSLSTRYFNMDKKRSPQPPQRNKTKSVSAAIGSDSEVSIESNSLSAESNHELAPKTPPKDKDNLVLANKRAARRGSEWEILEGLKEGQRHDKKPDVFTGFLHKKRKWPLKGWHKRYFVLDKGMLVYAKSPGDIARGKLHGSVDIGLSVISTKEKRKRLDIDAEEFIYHLKAKTQDVFIRWLEQLKQHRLYRQHLLTFGNREVPTIRATVEDETLAGHRNQLPMTPPDLTPSKEGSLPRTKPPGPGGRLAAWVVDSSPPLDSVGKELAQVNHNIQQLSKILEQIEAMPTTDIEITSEGFSPNVKKDRKKFGLRKKKSSKGSSVDLTGSSPSKNIEPENASPLSTCSFSGGLSVTAVPTFSNSSLPSTTFAARPQSLPGPDHLMPHSINSATALTMCALDSRPGSTPENHLREDFVILAKDIQGSLKLALYTLTTERDRLKTALESDSSLVLNTGGSIGSSAGNMVAALRNSLNQALQQNSDLKSRLSRIHETADLSDLSSVGPTPEVLQKTFHASLSYSSSCLSASEFFDAEEYEACAEGESKVGRERGSDTSSEAGSITSEEGSVSSENSEAGTEYTPAQSLICASGSSIKCMTGRRTKLPAPRPDTEGLSLWNLLCKNIGKDLSQVSMPVALNEPLNMLQELGRLNIEEVNPHLRGGRVENHLGKTTSVHPAKIRTSISSSSAVELNTTSAFANYATVRMCEELEYSELLDKAAEVDDPYERMVYIAAFAVSSYGSSYFRAGSKPFNPLLGETYECIREDKGFRFVSEQVSHHPAVSVCYAESRNFVFWQDARIKTKFWGKSMEFQPTVGRLVVDIVFVIVTSLGTVNVSLPKHGDQYQWNKVTTCVHNLFGGQRWVDQYGELRISSGKKINCKLTFVKASYWSAKRHEVFGVITNEEGKVVRNLFGKWSEALYCGVAPSARCIWRPGTMPEDYELYYGFTRFAMELNEVDPDMAKYLPITDTRFRPDQRLLEEGNLTAAENIKLQLEQSQRERRKWKEQEGIPHKTNWFSKTASNEDSWEYNGKYWDCRKSPGFVNMQFETLW</sequence>
<feature type="compositionally biased region" description="Low complexity" evidence="14">
    <location>
        <begin position="572"/>
        <end position="583"/>
    </location>
</feature>
<dbReference type="Gene3D" id="2.40.160.120">
    <property type="match status" value="1"/>
</dbReference>
<feature type="compositionally biased region" description="Polar residues" evidence="14">
    <location>
        <begin position="47"/>
        <end position="59"/>
    </location>
</feature>
<dbReference type="SMART" id="SM00233">
    <property type="entry name" value="PH"/>
    <property type="match status" value="1"/>
</dbReference>
<dbReference type="Pfam" id="PF01237">
    <property type="entry name" value="Oxysterol_BP"/>
    <property type="match status" value="2"/>
</dbReference>
<evidence type="ECO:0000256" key="13">
    <source>
        <dbReference type="SAM" id="Coils"/>
    </source>
</evidence>
<proteinExistence type="inferred from homology"/>
<dbReference type="PROSITE" id="PS50003">
    <property type="entry name" value="PH_DOMAIN"/>
    <property type="match status" value="1"/>
</dbReference>
<dbReference type="Gene3D" id="3.30.70.3490">
    <property type="match status" value="1"/>
</dbReference>
<evidence type="ECO:0000259" key="15">
    <source>
        <dbReference type="PROSITE" id="PS50003"/>
    </source>
</evidence>
<evidence type="ECO:0000256" key="11">
    <source>
        <dbReference type="ARBA" id="ARBA00023121"/>
    </source>
</evidence>
<evidence type="ECO:0000256" key="9">
    <source>
        <dbReference type="ARBA" id="ARBA00022824"/>
    </source>
</evidence>
<evidence type="ECO:0000256" key="12">
    <source>
        <dbReference type="ARBA" id="ARBA00023136"/>
    </source>
</evidence>
<dbReference type="GO" id="GO:0005886">
    <property type="term" value="C:plasma membrane"/>
    <property type="evidence" value="ECO:0007669"/>
    <property type="project" value="UniProtKB-SubCell"/>
</dbReference>
<dbReference type="PANTHER" id="PTHR10972">
    <property type="entry name" value="OXYSTEROL-BINDING PROTEIN-RELATED"/>
    <property type="match status" value="1"/>
</dbReference>
<dbReference type="InterPro" id="IPR037239">
    <property type="entry name" value="OSBP_sf"/>
</dbReference>
<dbReference type="FunFam" id="2.30.29.30:FF:000011">
    <property type="entry name" value="Oxysterol-binding protein"/>
    <property type="match status" value="1"/>
</dbReference>
<keyword evidence="12" id="KW-0472">Membrane</keyword>
<feature type="compositionally biased region" description="Basic residues" evidence="14">
    <location>
        <begin position="316"/>
        <end position="329"/>
    </location>
</feature>
<dbReference type="Pfam" id="PF15409">
    <property type="entry name" value="PH_8"/>
    <property type="match status" value="1"/>
</dbReference>
<evidence type="ECO:0000256" key="4">
    <source>
        <dbReference type="ARBA" id="ARBA00008842"/>
    </source>
</evidence>
<dbReference type="GO" id="GO:0005789">
    <property type="term" value="C:endoplasmic reticulum membrane"/>
    <property type="evidence" value="ECO:0007669"/>
    <property type="project" value="UniProtKB-SubCell"/>
</dbReference>
<feature type="domain" description="PH" evidence="15">
    <location>
        <begin position="106"/>
        <end position="201"/>
    </location>
</feature>
<dbReference type="GO" id="GO:0005634">
    <property type="term" value="C:nucleus"/>
    <property type="evidence" value="ECO:0007669"/>
    <property type="project" value="UniProtKB-ARBA"/>
</dbReference>
<dbReference type="AlphaFoldDB" id="A0A7R9PH79"/>
<dbReference type="SUPFAM" id="SSF50729">
    <property type="entry name" value="PH domain-like"/>
    <property type="match status" value="1"/>
</dbReference>
<keyword evidence="11" id="KW-0446">Lipid-binding</keyword>
<gene>
    <name evidence="16" type="ORF">TGEB3V08_LOCUS1083</name>
</gene>
<dbReference type="InterPro" id="IPR041680">
    <property type="entry name" value="PH_8"/>
</dbReference>
<feature type="region of interest" description="Disordered" evidence="14">
    <location>
        <begin position="226"/>
        <end position="257"/>
    </location>
</feature>
<evidence type="ECO:0000256" key="7">
    <source>
        <dbReference type="ARBA" id="ARBA00022490"/>
    </source>
</evidence>
<dbReference type="GO" id="GO:0097038">
    <property type="term" value="C:perinuclear endoplasmic reticulum"/>
    <property type="evidence" value="ECO:0007669"/>
    <property type="project" value="TreeGrafter"/>
</dbReference>
<keyword evidence="6" id="KW-1003">Cell membrane</keyword>
<dbReference type="GO" id="GO:0015485">
    <property type="term" value="F:cholesterol binding"/>
    <property type="evidence" value="ECO:0007669"/>
    <property type="project" value="TreeGrafter"/>
</dbReference>
<evidence type="ECO:0000256" key="10">
    <source>
        <dbReference type="ARBA" id="ARBA00023055"/>
    </source>
</evidence>
<comment type="subcellular location">
    <subcellularLocation>
        <location evidence="1">Cell membrane</location>
    </subcellularLocation>
    <subcellularLocation>
        <location evidence="2">Cytoplasm</location>
        <location evidence="2">Cytosol</location>
    </subcellularLocation>
    <subcellularLocation>
        <location evidence="3">Endoplasmic reticulum membrane</location>
    </subcellularLocation>
</comment>
<keyword evidence="10" id="KW-0445">Lipid transport</keyword>
<keyword evidence="7" id="KW-0963">Cytoplasm</keyword>
<keyword evidence="5" id="KW-0813">Transport</keyword>
<evidence type="ECO:0000313" key="16">
    <source>
        <dbReference type="EMBL" id="CAD7586793.1"/>
    </source>
</evidence>
<feature type="compositionally biased region" description="Polar residues" evidence="14">
    <location>
        <begin position="562"/>
        <end position="571"/>
    </location>
</feature>
<evidence type="ECO:0000256" key="2">
    <source>
        <dbReference type="ARBA" id="ARBA00004514"/>
    </source>
</evidence>
<feature type="region of interest" description="Disordered" evidence="14">
    <location>
        <begin position="1"/>
        <end position="74"/>
    </location>
</feature>
<evidence type="ECO:0000256" key="8">
    <source>
        <dbReference type="ARBA" id="ARBA00022553"/>
    </source>
</evidence>
<dbReference type="FunFam" id="2.40.160.120:FF:000001">
    <property type="entry name" value="Oxysterol-binding protein"/>
    <property type="match status" value="1"/>
</dbReference>
<feature type="compositionally biased region" description="Basic and acidic residues" evidence="14">
    <location>
        <begin position="551"/>
        <end position="561"/>
    </location>
</feature>
<evidence type="ECO:0000256" key="6">
    <source>
        <dbReference type="ARBA" id="ARBA00022475"/>
    </source>
</evidence>
<dbReference type="GO" id="GO:0006699">
    <property type="term" value="P:bile acid biosynthetic process"/>
    <property type="evidence" value="ECO:0007669"/>
    <property type="project" value="UniProtKB-ARBA"/>
</dbReference>
<feature type="region of interest" description="Disordered" evidence="14">
    <location>
        <begin position="307"/>
        <end position="352"/>
    </location>
</feature>
<dbReference type="Gene3D" id="2.30.29.30">
    <property type="entry name" value="Pleckstrin-homology domain (PH domain)/Phosphotyrosine-binding domain (PTB)"/>
    <property type="match status" value="1"/>
</dbReference>
<dbReference type="EMBL" id="OE839329">
    <property type="protein sequence ID" value="CAD7586793.1"/>
    <property type="molecule type" value="Genomic_DNA"/>
</dbReference>
<keyword evidence="9" id="KW-0256">Endoplasmic reticulum</keyword>
<evidence type="ECO:0000256" key="5">
    <source>
        <dbReference type="ARBA" id="ARBA00022448"/>
    </source>
</evidence>
<name>A0A7R9PH79_TIMGE</name>
<dbReference type="InterPro" id="IPR011993">
    <property type="entry name" value="PH-like_dom_sf"/>
</dbReference>
<feature type="coiled-coil region" evidence="13">
    <location>
        <begin position="476"/>
        <end position="503"/>
    </location>
</feature>
<dbReference type="PANTHER" id="PTHR10972:SF203">
    <property type="entry name" value="OXYSTEROL-BINDING PROTEIN HOMOLOG 3"/>
    <property type="match status" value="1"/>
</dbReference>
<feature type="region of interest" description="Disordered" evidence="14">
    <location>
        <begin position="551"/>
        <end position="585"/>
    </location>
</feature>
<dbReference type="GO" id="GO:0120015">
    <property type="term" value="F:sterol transfer activity"/>
    <property type="evidence" value="ECO:0007669"/>
    <property type="project" value="UniProtKB-ARBA"/>
</dbReference>
<accession>A0A7R9PH79</accession>
<feature type="compositionally biased region" description="Basic and acidic residues" evidence="14">
    <location>
        <begin position="60"/>
        <end position="74"/>
    </location>
</feature>